<dbReference type="OrthoDB" id="408373at2759"/>
<organism evidence="2 3">
    <name type="scientific">Pterulicium gracile</name>
    <dbReference type="NCBI Taxonomy" id="1884261"/>
    <lineage>
        <taxon>Eukaryota</taxon>
        <taxon>Fungi</taxon>
        <taxon>Dikarya</taxon>
        <taxon>Basidiomycota</taxon>
        <taxon>Agaricomycotina</taxon>
        <taxon>Agaricomycetes</taxon>
        <taxon>Agaricomycetidae</taxon>
        <taxon>Agaricales</taxon>
        <taxon>Pleurotineae</taxon>
        <taxon>Pterulaceae</taxon>
        <taxon>Pterulicium</taxon>
    </lineage>
</organism>
<evidence type="ECO:0000313" key="2">
    <source>
        <dbReference type="EMBL" id="TFL00049.1"/>
    </source>
</evidence>
<dbReference type="GO" id="GO:0016787">
    <property type="term" value="F:hydrolase activity"/>
    <property type="evidence" value="ECO:0007669"/>
    <property type="project" value="UniProtKB-KW"/>
</dbReference>
<evidence type="ECO:0000313" key="3">
    <source>
        <dbReference type="Proteomes" id="UP000305067"/>
    </source>
</evidence>
<dbReference type="AlphaFoldDB" id="A0A5C3QIL6"/>
<sequence length="350" mass="39440">MVHGWPSLWSSWSNQITEFEKDHRVIALDQRGFGSSTHPGNVHTSASMGDLVDDLVCVLQDAGVETAMCMGHDWGSQVCYEAARQRPDIFTSVVGLAIPYIPYPGPFVPNTHLLALSPKLAYQIFFDEHTARATQELDYDKRRTLRGTLRDIGSPPPWEFLTSRETFMGGWEGVDEIPPIPFFSEEEEAYFIEQYETQGFGNTLYFYTHGPKHESWKHAQAQGNFTIPCRALSILPLQDPVGDWVHAAKVLQSAKFVPRLTTEVSILGSLQFSILRKFSSSFQCLVVLLKSPSFPRFVVLPKLLSFSALVPMLSTRSPYGSPYASRLFLLYFPPILSMLYEVTKLTTHPP</sequence>
<evidence type="ECO:0000259" key="1">
    <source>
        <dbReference type="Pfam" id="PF00561"/>
    </source>
</evidence>
<protein>
    <submittedName>
        <fullName evidence="2">Alpha/Beta hydrolase protein</fullName>
    </submittedName>
</protein>
<dbReference type="InterPro" id="IPR029058">
    <property type="entry name" value="AB_hydrolase_fold"/>
</dbReference>
<dbReference type="PANTHER" id="PTHR43329">
    <property type="entry name" value="EPOXIDE HYDROLASE"/>
    <property type="match status" value="1"/>
</dbReference>
<dbReference type="STRING" id="1884261.A0A5C3QIL6"/>
<dbReference type="Proteomes" id="UP000305067">
    <property type="component" value="Unassembled WGS sequence"/>
</dbReference>
<accession>A0A5C3QIL6</accession>
<dbReference type="Gene3D" id="3.40.50.1820">
    <property type="entry name" value="alpha/beta hydrolase"/>
    <property type="match status" value="1"/>
</dbReference>
<dbReference type="Pfam" id="PF00561">
    <property type="entry name" value="Abhydrolase_1"/>
    <property type="match status" value="1"/>
</dbReference>
<keyword evidence="2" id="KW-0378">Hydrolase</keyword>
<dbReference type="EMBL" id="ML178830">
    <property type="protein sequence ID" value="TFL00049.1"/>
    <property type="molecule type" value="Genomic_DNA"/>
</dbReference>
<gene>
    <name evidence="2" type="ORF">BDV98DRAFT_531630</name>
</gene>
<reference evidence="2 3" key="1">
    <citation type="journal article" date="2019" name="Nat. Ecol. Evol.">
        <title>Megaphylogeny resolves global patterns of mushroom evolution.</title>
        <authorList>
            <person name="Varga T."/>
            <person name="Krizsan K."/>
            <person name="Foldi C."/>
            <person name="Dima B."/>
            <person name="Sanchez-Garcia M."/>
            <person name="Sanchez-Ramirez S."/>
            <person name="Szollosi G.J."/>
            <person name="Szarkandi J.G."/>
            <person name="Papp V."/>
            <person name="Albert L."/>
            <person name="Andreopoulos W."/>
            <person name="Angelini C."/>
            <person name="Antonin V."/>
            <person name="Barry K.W."/>
            <person name="Bougher N.L."/>
            <person name="Buchanan P."/>
            <person name="Buyck B."/>
            <person name="Bense V."/>
            <person name="Catcheside P."/>
            <person name="Chovatia M."/>
            <person name="Cooper J."/>
            <person name="Damon W."/>
            <person name="Desjardin D."/>
            <person name="Finy P."/>
            <person name="Geml J."/>
            <person name="Haridas S."/>
            <person name="Hughes K."/>
            <person name="Justo A."/>
            <person name="Karasinski D."/>
            <person name="Kautmanova I."/>
            <person name="Kiss B."/>
            <person name="Kocsube S."/>
            <person name="Kotiranta H."/>
            <person name="LaButti K.M."/>
            <person name="Lechner B.E."/>
            <person name="Liimatainen K."/>
            <person name="Lipzen A."/>
            <person name="Lukacs Z."/>
            <person name="Mihaltcheva S."/>
            <person name="Morgado L.N."/>
            <person name="Niskanen T."/>
            <person name="Noordeloos M.E."/>
            <person name="Ohm R.A."/>
            <person name="Ortiz-Santana B."/>
            <person name="Ovrebo C."/>
            <person name="Racz N."/>
            <person name="Riley R."/>
            <person name="Savchenko A."/>
            <person name="Shiryaev A."/>
            <person name="Soop K."/>
            <person name="Spirin V."/>
            <person name="Szebenyi C."/>
            <person name="Tomsovsky M."/>
            <person name="Tulloss R.E."/>
            <person name="Uehling J."/>
            <person name="Grigoriev I.V."/>
            <person name="Vagvolgyi C."/>
            <person name="Papp T."/>
            <person name="Martin F.M."/>
            <person name="Miettinen O."/>
            <person name="Hibbett D.S."/>
            <person name="Nagy L.G."/>
        </authorList>
    </citation>
    <scope>NUCLEOTIDE SEQUENCE [LARGE SCALE GENOMIC DNA]</scope>
    <source>
        <strain evidence="2 3">CBS 309.79</strain>
    </source>
</reference>
<dbReference type="InterPro" id="IPR000073">
    <property type="entry name" value="AB_hydrolase_1"/>
</dbReference>
<keyword evidence="3" id="KW-1185">Reference proteome</keyword>
<proteinExistence type="predicted"/>
<name>A0A5C3QIL6_9AGAR</name>
<dbReference type="SUPFAM" id="SSF53474">
    <property type="entry name" value="alpha/beta-Hydrolases"/>
    <property type="match status" value="1"/>
</dbReference>
<feature type="domain" description="AB hydrolase-1" evidence="1">
    <location>
        <begin position="1"/>
        <end position="101"/>
    </location>
</feature>